<dbReference type="PROSITE" id="PS50975">
    <property type="entry name" value="ATP_GRASP"/>
    <property type="match status" value="1"/>
</dbReference>
<dbReference type="PANTHER" id="PTHR42793">
    <property type="entry name" value="COA BINDING DOMAIN CONTAINING PROTEIN"/>
    <property type="match status" value="1"/>
</dbReference>
<dbReference type="Pfam" id="PF13607">
    <property type="entry name" value="Succ_CoA_lig"/>
    <property type="match status" value="1"/>
</dbReference>
<evidence type="ECO:0000259" key="3">
    <source>
        <dbReference type="PROSITE" id="PS50975"/>
    </source>
</evidence>
<evidence type="ECO:0000313" key="4">
    <source>
        <dbReference type="EMBL" id="CAI09345.1"/>
    </source>
</evidence>
<reference evidence="4 5" key="1">
    <citation type="journal article" date="2005" name="Arch. Microbiol.">
        <title>The genome sequence of an anaerobic aromatic-degrading denitrifying bacterium, strain EbN1.</title>
        <authorList>
            <person name="Rabus R."/>
            <person name="Kube M."/>
            <person name="Heider J."/>
            <person name="Beck A."/>
            <person name="Heitmann K."/>
            <person name="Widdel F."/>
            <person name="Reinhardt R."/>
        </authorList>
    </citation>
    <scope>NUCLEOTIDE SEQUENCE [LARGE SCALE GENOMIC DNA]</scope>
    <source>
        <strain evidence="4 5">EbN1</strain>
    </source>
</reference>
<dbReference type="Gene3D" id="3.30.1490.20">
    <property type="entry name" value="ATP-grasp fold, A domain"/>
    <property type="match status" value="1"/>
</dbReference>
<accession>Q5P019</accession>
<sequence length="716" mass="75121">MIVSRESRTTPSVSRLLKPRSVAIVGASPEPRSFGGFVLANLENFGYRGDIHLVNRSRTHIQGRRCVPSVADLPHGVDVVVVAIPEAAVVDTVRACGERSANAAVIFSSGFAESGDAGRTRQELLATVAGEAGLAIVGPNCMGLTNFIDGVPLTFEPIEPLPRCDGQGIGIVAQSGAMAATIRDVLAGKGLPITYAISTGNEATLGAEDFLAHLIEDESTAVVGMYLEQIRRPRRFLELAAAARGAGKPVVLLVPGKSDRAREAAQSHTGALAGDYAVMRTLLESEGVVIVETLDELFDTVAILSRFPNPPASGPAFMTMSGALKNIALDQCDALGLAFPALSATTGAALRELLPAYATIDNPLDVTTVHVGSPEVPGLVATRLLDDENIGSLIVSQVAGSRLSQLDRARHLVPALGGTAKPVALVIMGDQSPLPEELTDAVRASRVPLFRSQDRALRAMAHVTAYARALERARSAPARLEIRAGALPGAGTVAEYQGKQWLAAAGMTIPAGRLAGDVDEATRIAAEIGYPVVIKAQADALPHKSDVGGVIVALVDEAALRRGWEQLHTNLAQARPDLVLDGVLVETMAEKGLELVVGARRDPDWGPVVMVGLGGVWIEALKDVRLLPPDLGEAQIVEELHHLKGAALLRGLRGSPAVDVRKVAAAVAVVGALMRTNPEVTEIDINPLVAYPDRVVVLDALVVCGPLRTLPLEEAL</sequence>
<dbReference type="GO" id="GO:0046872">
    <property type="term" value="F:metal ion binding"/>
    <property type="evidence" value="ECO:0007669"/>
    <property type="project" value="InterPro"/>
</dbReference>
<keyword evidence="2" id="KW-0067">ATP-binding</keyword>
<dbReference type="Pfam" id="PF13549">
    <property type="entry name" value="ATP-grasp_5"/>
    <property type="match status" value="1"/>
</dbReference>
<dbReference type="Gene3D" id="3.40.50.261">
    <property type="entry name" value="Succinyl-CoA synthetase domains"/>
    <property type="match status" value="2"/>
</dbReference>
<dbReference type="PANTHER" id="PTHR42793:SF1">
    <property type="entry name" value="PEPTIDYL-LYSINE N-ACETYLTRANSFERASE PATZ"/>
    <property type="match status" value="1"/>
</dbReference>
<proteinExistence type="inferred from homology"/>
<comment type="similarity">
    <text evidence="1">In the N-terminal section; belongs to the acetate CoA ligase alpha subunit family.</text>
</comment>
<dbReference type="eggNOG" id="COG1042">
    <property type="taxonomic scope" value="Bacteria"/>
</dbReference>
<dbReference type="GO" id="GO:0005524">
    <property type="term" value="F:ATP binding"/>
    <property type="evidence" value="ECO:0007669"/>
    <property type="project" value="UniProtKB-UniRule"/>
</dbReference>
<dbReference type="InterPro" id="IPR003781">
    <property type="entry name" value="CoA-bd"/>
</dbReference>
<dbReference type="FunFam" id="3.30.1490.20:FF:000020">
    <property type="entry name" value="Protein lysine acetyltransferase"/>
    <property type="match status" value="1"/>
</dbReference>
<dbReference type="RefSeq" id="WP_011239010.1">
    <property type="nucleotide sequence ID" value="NC_006513.1"/>
</dbReference>
<dbReference type="SMART" id="SM00881">
    <property type="entry name" value="CoA_binding"/>
    <property type="match status" value="1"/>
</dbReference>
<dbReference type="InterPro" id="IPR036291">
    <property type="entry name" value="NAD(P)-bd_dom_sf"/>
</dbReference>
<dbReference type="SUPFAM" id="SSF51735">
    <property type="entry name" value="NAD(P)-binding Rossmann-fold domains"/>
    <property type="match status" value="1"/>
</dbReference>
<dbReference type="Gene3D" id="3.30.470.20">
    <property type="entry name" value="ATP-grasp fold, B domain"/>
    <property type="match status" value="1"/>
</dbReference>
<dbReference type="KEGG" id="eba:ebA5667"/>
<dbReference type="OrthoDB" id="8664175at2"/>
<dbReference type="InterPro" id="IPR032875">
    <property type="entry name" value="Succ_CoA_lig_flav_dom"/>
</dbReference>
<gene>
    <name evidence="4" type="primary">ferA</name>
    <name evidence="4" type="ORF">ebA5667</name>
</gene>
<dbReference type="eggNOG" id="COG0045">
    <property type="taxonomic scope" value="Bacteria"/>
</dbReference>
<protein>
    <submittedName>
        <fullName evidence="4">Organic acid-CoA ligase (ADP forming) similar to feruloyl-CoA synthetase</fullName>
    </submittedName>
</protein>
<keyword evidence="4" id="KW-0436">Ligase</keyword>
<name>Q5P019_AROAE</name>
<dbReference type="STRING" id="76114.ebA5667"/>
<dbReference type="InterPro" id="IPR013815">
    <property type="entry name" value="ATP_grasp_subdomain_1"/>
</dbReference>
<dbReference type="Proteomes" id="UP000006552">
    <property type="component" value="Chromosome"/>
</dbReference>
<keyword evidence="2" id="KW-0547">Nucleotide-binding</keyword>
<dbReference type="SUPFAM" id="SSF56059">
    <property type="entry name" value="Glutathione synthetase ATP-binding domain-like"/>
    <property type="match status" value="1"/>
</dbReference>
<evidence type="ECO:0000256" key="1">
    <source>
        <dbReference type="ARBA" id="ARBA00060888"/>
    </source>
</evidence>
<dbReference type="InterPro" id="IPR011761">
    <property type="entry name" value="ATP-grasp"/>
</dbReference>
<evidence type="ECO:0000313" key="5">
    <source>
        <dbReference type="Proteomes" id="UP000006552"/>
    </source>
</evidence>
<feature type="domain" description="ATP-grasp" evidence="3">
    <location>
        <begin position="499"/>
        <end position="536"/>
    </location>
</feature>
<keyword evidence="5" id="KW-1185">Reference proteome</keyword>
<dbReference type="Pfam" id="PF13380">
    <property type="entry name" value="CoA_binding_2"/>
    <property type="match status" value="1"/>
</dbReference>
<evidence type="ECO:0000256" key="2">
    <source>
        <dbReference type="PROSITE-ProRule" id="PRU00409"/>
    </source>
</evidence>
<dbReference type="EMBL" id="CR555306">
    <property type="protein sequence ID" value="CAI09345.1"/>
    <property type="molecule type" value="Genomic_DNA"/>
</dbReference>
<dbReference type="HOGENOM" id="CLU_007415_3_1_4"/>
<dbReference type="AlphaFoldDB" id="Q5P019"/>
<organism evidence="4 5">
    <name type="scientific">Aromatoleum aromaticum (strain DSM 19018 / LMG 30748 / EbN1)</name>
    <name type="common">Azoarcus sp. (strain EbN1)</name>
    <dbReference type="NCBI Taxonomy" id="76114"/>
    <lineage>
        <taxon>Bacteria</taxon>
        <taxon>Pseudomonadati</taxon>
        <taxon>Pseudomonadota</taxon>
        <taxon>Betaproteobacteria</taxon>
        <taxon>Rhodocyclales</taxon>
        <taxon>Rhodocyclaceae</taxon>
        <taxon>Aromatoleum</taxon>
    </lineage>
</organism>
<dbReference type="Gene3D" id="3.40.50.720">
    <property type="entry name" value="NAD(P)-binding Rossmann-like Domain"/>
    <property type="match status" value="1"/>
</dbReference>
<dbReference type="InterPro" id="IPR016102">
    <property type="entry name" value="Succinyl-CoA_synth-like"/>
</dbReference>
<dbReference type="SUPFAM" id="SSF52210">
    <property type="entry name" value="Succinyl-CoA synthetase domains"/>
    <property type="match status" value="2"/>
</dbReference>
<dbReference type="GO" id="GO:0016874">
    <property type="term" value="F:ligase activity"/>
    <property type="evidence" value="ECO:0007669"/>
    <property type="project" value="UniProtKB-KW"/>
</dbReference>